<dbReference type="InterPro" id="IPR007267">
    <property type="entry name" value="GtrA_DPMS_TM"/>
</dbReference>
<keyword evidence="5 7" id="KW-0472">Membrane</keyword>
<dbReference type="GO" id="GO:0005886">
    <property type="term" value="C:plasma membrane"/>
    <property type="evidence" value="ECO:0007669"/>
    <property type="project" value="TreeGrafter"/>
</dbReference>
<dbReference type="PANTHER" id="PTHR38459:SF1">
    <property type="entry name" value="PROPHAGE BACTOPRENOL-LINKED GLUCOSE TRANSLOCASE HOMOLOG"/>
    <property type="match status" value="1"/>
</dbReference>
<feature type="transmembrane region" description="Helical" evidence="7">
    <location>
        <begin position="216"/>
        <end position="239"/>
    </location>
</feature>
<feature type="region of interest" description="Disordered" evidence="6">
    <location>
        <begin position="102"/>
        <end position="134"/>
    </location>
</feature>
<evidence type="ECO:0000256" key="2">
    <source>
        <dbReference type="ARBA" id="ARBA00009399"/>
    </source>
</evidence>
<name>A0A4Z0BXX2_9BURK</name>
<dbReference type="PANTHER" id="PTHR38459">
    <property type="entry name" value="PROPHAGE BACTOPRENOL-LINKED GLUCOSE TRANSLOCASE HOMOLOG"/>
    <property type="match status" value="1"/>
</dbReference>
<feature type="domain" description="GtrA/DPMS transmembrane" evidence="8">
    <location>
        <begin position="218"/>
        <end position="336"/>
    </location>
</feature>
<evidence type="ECO:0000256" key="3">
    <source>
        <dbReference type="ARBA" id="ARBA00022692"/>
    </source>
</evidence>
<comment type="caution">
    <text evidence="9">The sequence shown here is derived from an EMBL/GenBank/DDBJ whole genome shotgun (WGS) entry which is preliminary data.</text>
</comment>
<dbReference type="GO" id="GO:0000271">
    <property type="term" value="P:polysaccharide biosynthetic process"/>
    <property type="evidence" value="ECO:0007669"/>
    <property type="project" value="InterPro"/>
</dbReference>
<feature type="compositionally biased region" description="Basic and acidic residues" evidence="6">
    <location>
        <begin position="78"/>
        <end position="88"/>
    </location>
</feature>
<dbReference type="InterPro" id="IPR051401">
    <property type="entry name" value="GtrA_CellWall_Glycosyl"/>
</dbReference>
<comment type="subcellular location">
    <subcellularLocation>
        <location evidence="1">Membrane</location>
        <topology evidence="1">Multi-pass membrane protein</topology>
    </subcellularLocation>
</comment>
<organism evidence="9 10">
    <name type="scientific">Ramlibacter humi</name>
    <dbReference type="NCBI Taxonomy" id="2530451"/>
    <lineage>
        <taxon>Bacteria</taxon>
        <taxon>Pseudomonadati</taxon>
        <taxon>Pseudomonadota</taxon>
        <taxon>Betaproteobacteria</taxon>
        <taxon>Burkholderiales</taxon>
        <taxon>Comamonadaceae</taxon>
        <taxon>Ramlibacter</taxon>
    </lineage>
</organism>
<evidence type="ECO:0000313" key="9">
    <source>
        <dbReference type="EMBL" id="TFZ04177.1"/>
    </source>
</evidence>
<gene>
    <name evidence="9" type="ORF">EZ216_09790</name>
</gene>
<dbReference type="OrthoDB" id="7926501at2"/>
<feature type="region of interest" description="Disordered" evidence="6">
    <location>
        <begin position="1"/>
        <end position="88"/>
    </location>
</feature>
<evidence type="ECO:0000259" key="8">
    <source>
        <dbReference type="Pfam" id="PF04138"/>
    </source>
</evidence>
<dbReference type="AlphaFoldDB" id="A0A4Z0BXX2"/>
<dbReference type="EMBL" id="SMLK01000002">
    <property type="protein sequence ID" value="TFZ04177.1"/>
    <property type="molecule type" value="Genomic_DNA"/>
</dbReference>
<keyword evidence="10" id="KW-1185">Reference proteome</keyword>
<keyword evidence="3 7" id="KW-0812">Transmembrane</keyword>
<comment type="similarity">
    <text evidence="2">Belongs to the GtrA family.</text>
</comment>
<dbReference type="Proteomes" id="UP000297839">
    <property type="component" value="Unassembled WGS sequence"/>
</dbReference>
<feature type="transmembrane region" description="Helical" evidence="7">
    <location>
        <begin position="245"/>
        <end position="262"/>
    </location>
</feature>
<keyword evidence="4 7" id="KW-1133">Transmembrane helix</keyword>
<feature type="transmembrane region" description="Helical" evidence="7">
    <location>
        <begin position="313"/>
        <end position="330"/>
    </location>
</feature>
<protein>
    <submittedName>
        <fullName evidence="9">GtrA family protein</fullName>
    </submittedName>
</protein>
<proteinExistence type="inferred from homology"/>
<evidence type="ECO:0000313" key="10">
    <source>
        <dbReference type="Proteomes" id="UP000297839"/>
    </source>
</evidence>
<dbReference type="Pfam" id="PF04138">
    <property type="entry name" value="GtrA_DPMS_TM"/>
    <property type="match status" value="1"/>
</dbReference>
<feature type="transmembrane region" description="Helical" evidence="7">
    <location>
        <begin position="283"/>
        <end position="307"/>
    </location>
</feature>
<evidence type="ECO:0000256" key="4">
    <source>
        <dbReference type="ARBA" id="ARBA00022989"/>
    </source>
</evidence>
<reference evidence="9 10" key="1">
    <citation type="submission" date="2019-03" db="EMBL/GenBank/DDBJ databases">
        <title>Ramlibacter sp. 18x22-1, whole genome shotgun sequence.</title>
        <authorList>
            <person name="Zhang X."/>
            <person name="Feng G."/>
            <person name="Zhu H."/>
        </authorList>
    </citation>
    <scope>NUCLEOTIDE SEQUENCE [LARGE SCALE GENOMIC DNA]</scope>
    <source>
        <strain evidence="9 10">18x22-1</strain>
    </source>
</reference>
<evidence type="ECO:0000256" key="1">
    <source>
        <dbReference type="ARBA" id="ARBA00004141"/>
    </source>
</evidence>
<evidence type="ECO:0000256" key="6">
    <source>
        <dbReference type="SAM" id="MobiDB-lite"/>
    </source>
</evidence>
<evidence type="ECO:0000256" key="7">
    <source>
        <dbReference type="SAM" id="Phobius"/>
    </source>
</evidence>
<evidence type="ECO:0000256" key="5">
    <source>
        <dbReference type="ARBA" id="ARBA00023136"/>
    </source>
</evidence>
<accession>A0A4Z0BXX2</accession>
<sequence>MGTLRGQGAPARCRHAHAAGGPGCAMAHDDRAPSARVRGASPEALQFRAAVPGAVQARAPDARIPHRRSRGQAAGSGDRARREAGHRAQEFRHLAGHLAGVGGLPAVPAAPRSRGDRRRGGAHAGGVGPGLLRRVPADRRGDGHALPLLVAARGAGGQHRGAARAAAPVARAPRPAARVRSHRRCRGASGHARAAGRLPGLRMTTLAHRLQVLPPVLRFGLVGGAGFLVDGGLLQLLVWAGWGPITARLVSFPAAVLATWWLNREITFRGQDHGSLLGSLARYVAVSLVGTSINFGIYTSCVLASSAMATQPLVPFAIASIVAMAFNYLGSKHFAFRA</sequence>